<dbReference type="Pfam" id="PF14223">
    <property type="entry name" value="Retrotran_gag_2"/>
    <property type="match status" value="1"/>
</dbReference>
<evidence type="ECO:0000259" key="2">
    <source>
        <dbReference type="Pfam" id="PF13976"/>
    </source>
</evidence>
<dbReference type="GO" id="GO:0005829">
    <property type="term" value="C:cytosol"/>
    <property type="evidence" value="ECO:0007669"/>
    <property type="project" value="TreeGrafter"/>
</dbReference>
<protein>
    <recommendedName>
        <fullName evidence="2">GAG-pre-integrase domain-containing protein</fullName>
    </recommendedName>
</protein>
<accession>A0AAD4S775</accession>
<feature type="region of interest" description="Disordered" evidence="1">
    <location>
        <begin position="261"/>
        <end position="291"/>
    </location>
</feature>
<dbReference type="InterPro" id="IPR000648">
    <property type="entry name" value="Oxysterol-bd"/>
</dbReference>
<dbReference type="InterPro" id="IPR037239">
    <property type="entry name" value="OSBP_sf"/>
</dbReference>
<dbReference type="GO" id="GO:0016020">
    <property type="term" value="C:membrane"/>
    <property type="evidence" value="ECO:0007669"/>
    <property type="project" value="TreeGrafter"/>
</dbReference>
<evidence type="ECO:0000313" key="4">
    <source>
        <dbReference type="Proteomes" id="UP001202328"/>
    </source>
</evidence>
<reference evidence="3" key="1">
    <citation type="submission" date="2022-04" db="EMBL/GenBank/DDBJ databases">
        <title>A functionally conserved STORR gene fusion in Papaver species that diverged 16.8 million years ago.</title>
        <authorList>
            <person name="Catania T."/>
        </authorList>
    </citation>
    <scope>NUCLEOTIDE SEQUENCE</scope>
    <source>
        <strain evidence="3">S-188037</strain>
    </source>
</reference>
<dbReference type="Gene3D" id="2.40.160.120">
    <property type="match status" value="1"/>
</dbReference>
<feature type="region of interest" description="Disordered" evidence="1">
    <location>
        <begin position="455"/>
        <end position="474"/>
    </location>
</feature>
<feature type="compositionally biased region" description="Gly residues" evidence="1">
    <location>
        <begin position="268"/>
        <end position="287"/>
    </location>
</feature>
<keyword evidence="4" id="KW-1185">Reference proteome</keyword>
<dbReference type="AlphaFoldDB" id="A0AAD4S775"/>
<evidence type="ECO:0000313" key="3">
    <source>
        <dbReference type="EMBL" id="KAI3871198.1"/>
    </source>
</evidence>
<proteinExistence type="predicted"/>
<organism evidence="3 4">
    <name type="scientific">Papaver atlanticum</name>
    <dbReference type="NCBI Taxonomy" id="357466"/>
    <lineage>
        <taxon>Eukaryota</taxon>
        <taxon>Viridiplantae</taxon>
        <taxon>Streptophyta</taxon>
        <taxon>Embryophyta</taxon>
        <taxon>Tracheophyta</taxon>
        <taxon>Spermatophyta</taxon>
        <taxon>Magnoliopsida</taxon>
        <taxon>Ranunculales</taxon>
        <taxon>Papaveraceae</taxon>
        <taxon>Papaveroideae</taxon>
        <taxon>Papaver</taxon>
    </lineage>
</organism>
<evidence type="ECO:0000256" key="1">
    <source>
        <dbReference type="SAM" id="MobiDB-lite"/>
    </source>
</evidence>
<sequence>MSTKSSTVSSIISSSVSTTSSPLKLKTSYISFKLDETNYIQWRRQVVPILRSHDIYSHVDPNVASPAPFLSGSSAEAPLPNPDYLPWFKIDTYLLSWLQATLTQSVFAYIPGFTYARELWQYLANTYAAPTAARYLQLRHHLQTLQRENFSISAYLAKITSIRDSLLTSSSPLSDVEIVLNTLRGLGPGYQAFSTAIETRSTLPSFSELKSLLLNYEIRLTQYNQPTPDYIPSTAFYVSTFSFSPSSSNFSSSRFYNNSGRGNTSYRGGRGGNNGSFHGNHGGGRGNGGRRRGHTALTCSNIFNHSFQARDLPQSFVAMQLQATPFDQHCGPSNGGLSIHPTTSSTPSPSVAAHNHVATMSSSQLWHMRLGHLHNRSLSSLASQKLVSVPSIIRYTLFTPSVLPPSPGLVPPAPSNSLSSFSNTYLSSSTDSFLPPHSPAVSSFASSSLVSSQHIDSVDSNASPPSPHGPSLHPMITRLRDGIPSWSMSFLYAIRRPFKALNPILGETCEIGNYNGITYIGEQVSHHPPIEAVHAENEHFALDSTSSLRTKLSRNSLDLSWHKVKHETRITFKRDGIVLECTPPQAKLYNLIFGRMWISFCGEMSLRNLTTGDYFVLRLQPSGWFSGARFEVDGYVYNAAKEPKIQMTGKWTKSLSYQPCDKEGKPLPGTELKETWRAPDVPVKDKYRFTYFAHKVNSFDTAPRQMLASDSRLRPDRYALEKGDLLKVSHEKNRQRKERKKRETNGDKFTPKWFDLTKQVITTPYGDTQIYKYNGKYDEHRETVNSLNISAGEVNVHPTEFDPWQYGQEKMG</sequence>
<name>A0AAD4S775_9MAGN</name>
<dbReference type="InterPro" id="IPR025724">
    <property type="entry name" value="GAG-pre-integrase_dom"/>
</dbReference>
<gene>
    <name evidence="3" type="ORF">MKW98_015098</name>
</gene>
<dbReference type="PANTHER" id="PTHR10972">
    <property type="entry name" value="OXYSTEROL-BINDING PROTEIN-RELATED"/>
    <property type="match status" value="1"/>
</dbReference>
<feature type="domain" description="GAG-pre-integrase" evidence="2">
    <location>
        <begin position="345"/>
        <end position="388"/>
    </location>
</feature>
<dbReference type="Gene3D" id="3.30.70.3490">
    <property type="match status" value="1"/>
</dbReference>
<dbReference type="EMBL" id="JAJJMB010013076">
    <property type="protein sequence ID" value="KAI3871198.1"/>
    <property type="molecule type" value="Genomic_DNA"/>
</dbReference>
<dbReference type="GO" id="GO:0032934">
    <property type="term" value="F:sterol binding"/>
    <property type="evidence" value="ECO:0007669"/>
    <property type="project" value="TreeGrafter"/>
</dbReference>
<dbReference type="Pfam" id="PF01237">
    <property type="entry name" value="Oxysterol_BP"/>
    <property type="match status" value="1"/>
</dbReference>
<dbReference type="SUPFAM" id="SSF144000">
    <property type="entry name" value="Oxysterol-binding protein-like"/>
    <property type="match status" value="1"/>
</dbReference>
<dbReference type="Pfam" id="PF13976">
    <property type="entry name" value="gag_pre-integrs"/>
    <property type="match status" value="1"/>
</dbReference>
<dbReference type="Proteomes" id="UP001202328">
    <property type="component" value="Unassembled WGS sequence"/>
</dbReference>
<comment type="caution">
    <text evidence="3">The sequence shown here is derived from an EMBL/GenBank/DDBJ whole genome shotgun (WGS) entry which is preliminary data.</text>
</comment>
<dbReference type="PANTHER" id="PTHR10972:SF136">
    <property type="entry name" value="OXYSTEROL-BINDING PROTEIN 8"/>
    <property type="match status" value="1"/>
</dbReference>